<accession>A0A2V3PQX6</accession>
<feature type="signal peptide" evidence="2">
    <location>
        <begin position="1"/>
        <end position="22"/>
    </location>
</feature>
<gene>
    <name evidence="3" type="ORF">CLV62_10454</name>
</gene>
<keyword evidence="2" id="KW-0732">Signal</keyword>
<dbReference type="SUPFAM" id="SSF56935">
    <property type="entry name" value="Porins"/>
    <property type="match status" value="1"/>
</dbReference>
<dbReference type="AlphaFoldDB" id="A0A2V3PQX6"/>
<dbReference type="InterPro" id="IPR023614">
    <property type="entry name" value="Porin_dom_sf"/>
</dbReference>
<organism evidence="3 4">
    <name type="scientific">Dysgonomonas alginatilytica</name>
    <dbReference type="NCBI Taxonomy" id="1605892"/>
    <lineage>
        <taxon>Bacteria</taxon>
        <taxon>Pseudomonadati</taxon>
        <taxon>Bacteroidota</taxon>
        <taxon>Bacteroidia</taxon>
        <taxon>Bacteroidales</taxon>
        <taxon>Dysgonomonadaceae</taxon>
        <taxon>Dysgonomonas</taxon>
    </lineage>
</organism>
<evidence type="ECO:0000313" key="3">
    <source>
        <dbReference type="EMBL" id="PXV66794.1"/>
    </source>
</evidence>
<reference evidence="3 4" key="1">
    <citation type="submission" date="2018-03" db="EMBL/GenBank/DDBJ databases">
        <title>Genomic Encyclopedia of Archaeal and Bacterial Type Strains, Phase II (KMG-II): from individual species to whole genera.</title>
        <authorList>
            <person name="Goeker M."/>
        </authorList>
    </citation>
    <scope>NUCLEOTIDE SEQUENCE [LARGE SCALE GENOMIC DNA]</scope>
    <source>
        <strain evidence="3 4">DSM 100214</strain>
    </source>
</reference>
<comment type="caution">
    <text evidence="3">The sequence shown here is derived from an EMBL/GenBank/DDBJ whole genome shotgun (WGS) entry which is preliminary data.</text>
</comment>
<keyword evidence="1" id="KW-0175">Coiled coil</keyword>
<sequence length="422" mass="47878">MELKKYILLTILCLAFTTSLFAQKDSINDAERLEKRVENLERIVGRLNNVRITGYFQPQFISAQKDANLRIGTANENPDKGFNRVGIRRGRIKTTYEEGLAAVVFQMDMTERAVGIRDAYLKIKDPWFKTSFLQTGLFFRPFGHEIGYSSSRRESPERSRIITTLFPNERDLGVSIQFRTKEGVPLDIFSLETALVAGNGIAMENNSRRDFIGHLTASPKIGNNASLTVGTSYYLGSVYQGTENVYRMQDGGFVLNSDRGNMGRFARREYLGFDLQASWLNSFGRTQVRAEYIFGQQPGSQNSSVSPNSSVTLSNDTYLRNFLGGYAILIQDIGKLPFEAILKYDWYDPNTKVSGNAIGLNGTTEADIRYNALAFGGIWHAYKNVELQAYYEILRNEKTNNLTRFTNDLKDNTFTVTLQYRY</sequence>
<name>A0A2V3PQX6_9BACT</name>
<dbReference type="EMBL" id="QICL01000004">
    <property type="protein sequence ID" value="PXV66794.1"/>
    <property type="molecule type" value="Genomic_DNA"/>
</dbReference>
<dbReference type="RefSeq" id="WP_110309756.1">
    <property type="nucleotide sequence ID" value="NZ_QICL01000004.1"/>
</dbReference>
<dbReference type="Gene3D" id="2.40.160.10">
    <property type="entry name" value="Porin"/>
    <property type="match status" value="1"/>
</dbReference>
<evidence type="ECO:0000256" key="2">
    <source>
        <dbReference type="SAM" id="SignalP"/>
    </source>
</evidence>
<proteinExistence type="predicted"/>
<evidence type="ECO:0000256" key="1">
    <source>
        <dbReference type="SAM" id="Coils"/>
    </source>
</evidence>
<protein>
    <submittedName>
        <fullName evidence="3">Phosphate-selective porin</fullName>
    </submittedName>
</protein>
<keyword evidence="4" id="KW-1185">Reference proteome</keyword>
<dbReference type="OrthoDB" id="925187at2"/>
<evidence type="ECO:0000313" key="4">
    <source>
        <dbReference type="Proteomes" id="UP000247973"/>
    </source>
</evidence>
<dbReference type="Proteomes" id="UP000247973">
    <property type="component" value="Unassembled WGS sequence"/>
</dbReference>
<feature type="chain" id="PRO_5016015236" evidence="2">
    <location>
        <begin position="23"/>
        <end position="422"/>
    </location>
</feature>
<feature type="coiled-coil region" evidence="1">
    <location>
        <begin position="23"/>
        <end position="50"/>
    </location>
</feature>